<feature type="compositionally biased region" description="Polar residues" evidence="1">
    <location>
        <begin position="388"/>
        <end position="397"/>
    </location>
</feature>
<organism evidence="3 4">
    <name type="scientific">Leucosporidium creatinivorum</name>
    <dbReference type="NCBI Taxonomy" id="106004"/>
    <lineage>
        <taxon>Eukaryota</taxon>
        <taxon>Fungi</taxon>
        <taxon>Dikarya</taxon>
        <taxon>Basidiomycota</taxon>
        <taxon>Pucciniomycotina</taxon>
        <taxon>Microbotryomycetes</taxon>
        <taxon>Leucosporidiales</taxon>
        <taxon>Leucosporidium</taxon>
    </lineage>
</organism>
<keyword evidence="2" id="KW-1133">Transmembrane helix</keyword>
<comment type="caution">
    <text evidence="3">The sequence shown here is derived from an EMBL/GenBank/DDBJ whole genome shotgun (WGS) entry which is preliminary data.</text>
</comment>
<gene>
    <name evidence="3" type="ORF">BCR35DRAFT_300218</name>
</gene>
<dbReference type="STRING" id="106004.A0A1Y2G1S5"/>
<feature type="compositionally biased region" description="Low complexity" evidence="1">
    <location>
        <begin position="10"/>
        <end position="25"/>
    </location>
</feature>
<keyword evidence="2" id="KW-0472">Membrane</keyword>
<feature type="compositionally biased region" description="Acidic residues" evidence="1">
    <location>
        <begin position="368"/>
        <end position="386"/>
    </location>
</feature>
<dbReference type="OrthoDB" id="2537856at2759"/>
<evidence type="ECO:0000256" key="1">
    <source>
        <dbReference type="SAM" id="MobiDB-lite"/>
    </source>
</evidence>
<feature type="transmembrane region" description="Helical" evidence="2">
    <location>
        <begin position="500"/>
        <end position="520"/>
    </location>
</feature>
<feature type="compositionally biased region" description="Low complexity" evidence="1">
    <location>
        <begin position="118"/>
        <end position="168"/>
    </location>
</feature>
<evidence type="ECO:0000313" key="3">
    <source>
        <dbReference type="EMBL" id="ORY89759.1"/>
    </source>
</evidence>
<feature type="transmembrane region" description="Helical" evidence="2">
    <location>
        <begin position="467"/>
        <end position="488"/>
    </location>
</feature>
<feature type="transmembrane region" description="Helical" evidence="2">
    <location>
        <begin position="185"/>
        <end position="205"/>
    </location>
</feature>
<dbReference type="AlphaFoldDB" id="A0A1Y2G1S5"/>
<feature type="region of interest" description="Disordered" evidence="1">
    <location>
        <begin position="242"/>
        <end position="261"/>
    </location>
</feature>
<sequence>MAAAHENERSPLLPSSSSLNPRAASFNFTPKDRVQATAPVQPQAQVQSTTAPTSNGKHDATAPPTGSTTRSYAAAAAAPPPHPSADNGVSNAIHEHPPTDLNGAAQTGTTGQPKQHSHSSSTTSFTTSPQSILHHPLPSASSLTPLSRPRSRTSSISSHSSNCSSTSSSSCYSLPSLSTFTHSHLLQFFLSTLLCLLLLALLVWWKHEIRYAELLLGAAAWLAGEGAKETVFDIFGPSTLEVPSSAGGEEEGSPSPTRRRRSAWAGRGLGVPTVVHALLQEALRLGAIVCMVALLPSDDATPTGIPPPRPPPPSHGPRAPLPPLDILFFSALWMALGWAIVEIVWGNRDFWRRMKLYDEVLAGGVVLEDEDDEGSDFGDDDEDEEATPPTTSNGYSYGTTIVNGTPEFLSSSAFDRVIEGRAEGPAELAREQQVEEEMEARVREMEREEIEAQLGVPLYEIPVAVVFVWRLDSILLSLVLTLLLSLPFRTTSPSLIPFPLWPTFASCALLHSFLSLLWCLRIKYVGIPSISYATLVTLVFLLFATLAAWGALE</sequence>
<feature type="compositionally biased region" description="Polar residues" evidence="1">
    <location>
        <begin position="104"/>
        <end position="114"/>
    </location>
</feature>
<feature type="transmembrane region" description="Helical" evidence="2">
    <location>
        <begin position="532"/>
        <end position="552"/>
    </location>
</feature>
<dbReference type="EMBL" id="MCGR01000005">
    <property type="protein sequence ID" value="ORY89759.1"/>
    <property type="molecule type" value="Genomic_DNA"/>
</dbReference>
<evidence type="ECO:0000256" key="2">
    <source>
        <dbReference type="SAM" id="Phobius"/>
    </source>
</evidence>
<feature type="region of interest" description="Disordered" evidence="1">
    <location>
        <begin position="1"/>
        <end position="168"/>
    </location>
</feature>
<protein>
    <submittedName>
        <fullName evidence="3">Uncharacterized protein</fullName>
    </submittedName>
</protein>
<keyword evidence="2" id="KW-0812">Transmembrane</keyword>
<feature type="region of interest" description="Disordered" evidence="1">
    <location>
        <begin position="368"/>
        <end position="397"/>
    </location>
</feature>
<accession>A0A1Y2G1S5</accession>
<proteinExistence type="predicted"/>
<feature type="transmembrane region" description="Helical" evidence="2">
    <location>
        <begin position="326"/>
        <end position="345"/>
    </location>
</feature>
<evidence type="ECO:0000313" key="4">
    <source>
        <dbReference type="Proteomes" id="UP000193467"/>
    </source>
</evidence>
<reference evidence="3 4" key="1">
    <citation type="submission" date="2016-07" db="EMBL/GenBank/DDBJ databases">
        <title>Pervasive Adenine N6-methylation of Active Genes in Fungi.</title>
        <authorList>
            <consortium name="DOE Joint Genome Institute"/>
            <person name="Mondo S.J."/>
            <person name="Dannebaum R.O."/>
            <person name="Kuo R.C."/>
            <person name="Labutti K."/>
            <person name="Haridas S."/>
            <person name="Kuo A."/>
            <person name="Salamov A."/>
            <person name="Ahrendt S.R."/>
            <person name="Lipzen A."/>
            <person name="Sullivan W."/>
            <person name="Andreopoulos W.B."/>
            <person name="Clum A."/>
            <person name="Lindquist E."/>
            <person name="Daum C."/>
            <person name="Ramamoorthy G.K."/>
            <person name="Gryganskyi A."/>
            <person name="Culley D."/>
            <person name="Magnuson J.K."/>
            <person name="James T.Y."/>
            <person name="O'Malley M.A."/>
            <person name="Stajich J.E."/>
            <person name="Spatafora J.W."/>
            <person name="Visel A."/>
            <person name="Grigoriev I.V."/>
        </authorList>
    </citation>
    <scope>NUCLEOTIDE SEQUENCE [LARGE SCALE GENOMIC DNA]</scope>
    <source>
        <strain evidence="3 4">62-1032</strain>
    </source>
</reference>
<keyword evidence="4" id="KW-1185">Reference proteome</keyword>
<feature type="compositionally biased region" description="Low complexity" evidence="1">
    <location>
        <begin position="35"/>
        <end position="54"/>
    </location>
</feature>
<dbReference type="InParanoid" id="A0A1Y2G1S5"/>
<dbReference type="Proteomes" id="UP000193467">
    <property type="component" value="Unassembled WGS sequence"/>
</dbReference>
<name>A0A1Y2G1S5_9BASI</name>